<keyword evidence="2" id="KW-1185">Reference proteome</keyword>
<organism evidence="1 2">
    <name type="scientific">Roseateles oligotrophus</name>
    <dbReference type="NCBI Taxonomy" id="1769250"/>
    <lineage>
        <taxon>Bacteria</taxon>
        <taxon>Pseudomonadati</taxon>
        <taxon>Pseudomonadota</taxon>
        <taxon>Betaproteobacteria</taxon>
        <taxon>Burkholderiales</taxon>
        <taxon>Sphaerotilaceae</taxon>
        <taxon>Roseateles</taxon>
    </lineage>
</organism>
<evidence type="ECO:0000313" key="1">
    <source>
        <dbReference type="EMBL" id="MBB4844530.1"/>
    </source>
</evidence>
<dbReference type="RefSeq" id="WP_184301067.1">
    <property type="nucleotide sequence ID" value="NZ_JACHLP010000006.1"/>
</dbReference>
<dbReference type="Proteomes" id="UP000562027">
    <property type="component" value="Unassembled WGS sequence"/>
</dbReference>
<name>A0A840L8M7_9BURK</name>
<sequence>MHKPLSRRRLLQAAGGLGLGTQAWAAPAKPQDDKAAGARLDAIGARYLANSLALSPLMGSELMGGERFEDKLEIAIAPAHQRQQKALQQRLLRELASLPQAQLDPRQQLSLQLLRRQAQLRLEDLAFPAALLPIDHYGGMPVTLAQMASGQGTQALDTPRQYRHFLRRLARLPEWNRQAMANMRQGLRSGIVQPRALIEQALLTLQPLASAALDQHPYAQPLRQFPASFSPAERADLSRRYEQEIRSRLLPSMQALLRFLHQDYLPHTRASAGLSGLPNGAAWYAQRIHEATSTRMDAHSIHALGLSEVARIHAEMAKIHALFGGQGSLSEFLREQPMRPEYRPFRTEQEVLDAYARINEQVVAALPRLFHRGPKAALEIRAEPEISKATASAHYMSPAVDGSRPGVFFEVIMDPREIATPGMTSLFLHEGQPGHHFQIALQQELPLPDWRRYIYNDAFVEGWALYAETLGYQMGLYEDPMTRLGHLSADLHRAVRLVTDTGLHALGWTREQSMQYMQQTEGIDAAEARRATERYMAWPGQALAYKIGQLKMLALREQAQKRLGERFSHADFHAQLLEDGALPLDLLEAKIERWLAAG</sequence>
<dbReference type="InterPro" id="IPR010281">
    <property type="entry name" value="DUF885"/>
</dbReference>
<dbReference type="InterPro" id="IPR006311">
    <property type="entry name" value="TAT_signal"/>
</dbReference>
<dbReference type="AlphaFoldDB" id="A0A840L8M7"/>
<proteinExistence type="predicted"/>
<gene>
    <name evidence="1" type="ORF">HNP55_003074</name>
</gene>
<dbReference type="Pfam" id="PF05960">
    <property type="entry name" value="DUF885"/>
    <property type="match status" value="1"/>
</dbReference>
<protein>
    <submittedName>
        <fullName evidence="1">Uncharacterized protein (DUF885 family)</fullName>
    </submittedName>
</protein>
<dbReference type="PROSITE" id="PS51318">
    <property type="entry name" value="TAT"/>
    <property type="match status" value="1"/>
</dbReference>
<evidence type="ECO:0000313" key="2">
    <source>
        <dbReference type="Proteomes" id="UP000562027"/>
    </source>
</evidence>
<dbReference type="PANTHER" id="PTHR33361">
    <property type="entry name" value="GLR0591 PROTEIN"/>
    <property type="match status" value="1"/>
</dbReference>
<comment type="caution">
    <text evidence="1">The sequence shown here is derived from an EMBL/GenBank/DDBJ whole genome shotgun (WGS) entry which is preliminary data.</text>
</comment>
<reference evidence="1 2" key="1">
    <citation type="submission" date="2020-08" db="EMBL/GenBank/DDBJ databases">
        <title>Functional genomics of gut bacteria from endangered species of beetles.</title>
        <authorList>
            <person name="Carlos-Shanley C."/>
        </authorList>
    </citation>
    <scope>NUCLEOTIDE SEQUENCE [LARGE SCALE GENOMIC DNA]</scope>
    <source>
        <strain evidence="1 2">S00239</strain>
    </source>
</reference>
<dbReference type="PANTHER" id="PTHR33361:SF16">
    <property type="entry name" value="DUF885 DOMAIN-CONTAINING PROTEIN"/>
    <property type="match status" value="1"/>
</dbReference>
<accession>A0A840L8M7</accession>
<dbReference type="EMBL" id="JACHLP010000006">
    <property type="protein sequence ID" value="MBB4844530.1"/>
    <property type="molecule type" value="Genomic_DNA"/>
</dbReference>